<evidence type="ECO:0000256" key="5">
    <source>
        <dbReference type="ARBA" id="ARBA00022970"/>
    </source>
</evidence>
<protein>
    <recommendedName>
        <fullName evidence="6">ABC transporter domain-containing protein</fullName>
    </recommendedName>
</protein>
<dbReference type="Pfam" id="PF00005">
    <property type="entry name" value="ABC_tran"/>
    <property type="match status" value="1"/>
</dbReference>
<dbReference type="InterPro" id="IPR003593">
    <property type="entry name" value="AAA+_ATPase"/>
</dbReference>
<dbReference type="InterPro" id="IPR003439">
    <property type="entry name" value="ABC_transporter-like_ATP-bd"/>
</dbReference>
<dbReference type="GO" id="GO:0005524">
    <property type="term" value="F:ATP binding"/>
    <property type="evidence" value="ECO:0007669"/>
    <property type="project" value="UniProtKB-KW"/>
</dbReference>
<dbReference type="AlphaFoldDB" id="A0A381S341"/>
<feature type="non-terminal residue" evidence="7">
    <location>
        <position position="1"/>
    </location>
</feature>
<dbReference type="GO" id="GO:0015658">
    <property type="term" value="F:branched-chain amino acid transmembrane transporter activity"/>
    <property type="evidence" value="ECO:0007669"/>
    <property type="project" value="TreeGrafter"/>
</dbReference>
<gene>
    <name evidence="7" type="ORF">METZ01_LOCUS51346</name>
</gene>
<dbReference type="PROSITE" id="PS50893">
    <property type="entry name" value="ABC_TRANSPORTER_2"/>
    <property type="match status" value="1"/>
</dbReference>
<dbReference type="Gene3D" id="3.40.50.300">
    <property type="entry name" value="P-loop containing nucleotide triphosphate hydrolases"/>
    <property type="match status" value="1"/>
</dbReference>
<evidence type="ECO:0000256" key="2">
    <source>
        <dbReference type="ARBA" id="ARBA00022448"/>
    </source>
</evidence>
<dbReference type="InterPro" id="IPR052156">
    <property type="entry name" value="BCAA_Transport_ATP-bd_LivF"/>
</dbReference>
<dbReference type="EMBL" id="UINC01002609">
    <property type="protein sequence ID" value="SUZ98492.1"/>
    <property type="molecule type" value="Genomic_DNA"/>
</dbReference>
<evidence type="ECO:0000259" key="6">
    <source>
        <dbReference type="PROSITE" id="PS50893"/>
    </source>
</evidence>
<evidence type="ECO:0000313" key="7">
    <source>
        <dbReference type="EMBL" id="SUZ98492.1"/>
    </source>
</evidence>
<dbReference type="PANTHER" id="PTHR43820">
    <property type="entry name" value="HIGH-AFFINITY BRANCHED-CHAIN AMINO ACID TRANSPORT ATP-BINDING PROTEIN LIVF"/>
    <property type="match status" value="1"/>
</dbReference>
<evidence type="ECO:0000256" key="4">
    <source>
        <dbReference type="ARBA" id="ARBA00022840"/>
    </source>
</evidence>
<keyword evidence="5" id="KW-0029">Amino-acid transport</keyword>
<dbReference type="CDD" id="cd03224">
    <property type="entry name" value="ABC_TM1139_LivF_branched"/>
    <property type="match status" value="1"/>
</dbReference>
<proteinExistence type="inferred from homology"/>
<evidence type="ECO:0000256" key="1">
    <source>
        <dbReference type="ARBA" id="ARBA00005417"/>
    </source>
</evidence>
<evidence type="ECO:0000256" key="3">
    <source>
        <dbReference type="ARBA" id="ARBA00022741"/>
    </source>
</evidence>
<accession>A0A381S341</accession>
<keyword evidence="3" id="KW-0547">Nucleotide-binding</keyword>
<dbReference type="PANTHER" id="PTHR43820:SF7">
    <property type="entry name" value="BRANCHED-CHAIN AMINO ACID TRANSPORT ATP-BINDING PROTEIN LIVF-RELATED"/>
    <property type="match status" value="1"/>
</dbReference>
<dbReference type="GO" id="GO:0016887">
    <property type="term" value="F:ATP hydrolysis activity"/>
    <property type="evidence" value="ECO:0007669"/>
    <property type="project" value="InterPro"/>
</dbReference>
<reference evidence="7" key="1">
    <citation type="submission" date="2018-05" db="EMBL/GenBank/DDBJ databases">
        <authorList>
            <person name="Lanie J.A."/>
            <person name="Ng W.-L."/>
            <person name="Kazmierczak K.M."/>
            <person name="Andrzejewski T.M."/>
            <person name="Davidsen T.M."/>
            <person name="Wayne K.J."/>
            <person name="Tettelin H."/>
            <person name="Glass J.I."/>
            <person name="Rusch D."/>
            <person name="Podicherti R."/>
            <person name="Tsui H.-C.T."/>
            <person name="Winkler M.E."/>
        </authorList>
    </citation>
    <scope>NUCLEOTIDE SEQUENCE</scope>
</reference>
<feature type="domain" description="ABC transporter" evidence="6">
    <location>
        <begin position="1"/>
        <end position="230"/>
    </location>
</feature>
<keyword evidence="2" id="KW-0813">Transport</keyword>
<dbReference type="SUPFAM" id="SSF52540">
    <property type="entry name" value="P-loop containing nucleoside triphosphate hydrolases"/>
    <property type="match status" value="1"/>
</dbReference>
<keyword evidence="4" id="KW-0067">ATP-binding</keyword>
<sequence length="236" mass="25547">VQSLTAGYVPGLPILHDVNMRLGRGEIVAVIGPNGAGKSTLIKAIAGLVLVEEGTIMLGARNLVGIRPDEMAIFGIAYVPQTNNIFRTLTIRQNLMLAAKRSDGLVDDLIERMFTLFEILRDKQLDKGGKLSGGQRQMLAIAMALVAEPTLILMDEPTAGLAPKVAEEILALVQDIAEKGVSIIFVEQNVKAALRISNRTYILAEGRNQIDGSTQELMEGQVIKEIYLGGRRLETS</sequence>
<dbReference type="PROSITE" id="PS00211">
    <property type="entry name" value="ABC_TRANSPORTER_1"/>
    <property type="match status" value="1"/>
</dbReference>
<dbReference type="SMART" id="SM00382">
    <property type="entry name" value="AAA"/>
    <property type="match status" value="1"/>
</dbReference>
<dbReference type="GO" id="GO:0015807">
    <property type="term" value="P:L-amino acid transport"/>
    <property type="evidence" value="ECO:0007669"/>
    <property type="project" value="TreeGrafter"/>
</dbReference>
<comment type="similarity">
    <text evidence="1">Belongs to the ABC transporter superfamily.</text>
</comment>
<organism evidence="7">
    <name type="scientific">marine metagenome</name>
    <dbReference type="NCBI Taxonomy" id="408172"/>
    <lineage>
        <taxon>unclassified sequences</taxon>
        <taxon>metagenomes</taxon>
        <taxon>ecological metagenomes</taxon>
    </lineage>
</organism>
<dbReference type="InterPro" id="IPR027417">
    <property type="entry name" value="P-loop_NTPase"/>
</dbReference>
<name>A0A381S341_9ZZZZ</name>
<dbReference type="InterPro" id="IPR017871">
    <property type="entry name" value="ABC_transporter-like_CS"/>
</dbReference>